<reference evidence="1 2" key="1">
    <citation type="submission" date="2019-05" db="EMBL/GenBank/DDBJ databases">
        <title>Another draft genome of Portunus trituberculatus and its Hox gene families provides insights of decapod evolution.</title>
        <authorList>
            <person name="Jeong J.-H."/>
            <person name="Song I."/>
            <person name="Kim S."/>
            <person name="Choi T."/>
            <person name="Kim D."/>
            <person name="Ryu S."/>
            <person name="Kim W."/>
        </authorList>
    </citation>
    <scope>NUCLEOTIDE SEQUENCE [LARGE SCALE GENOMIC DNA]</scope>
    <source>
        <tissue evidence="1">Muscle</tissue>
    </source>
</reference>
<comment type="caution">
    <text evidence="1">The sequence shown here is derived from an EMBL/GenBank/DDBJ whole genome shotgun (WGS) entry which is preliminary data.</text>
</comment>
<keyword evidence="2" id="KW-1185">Reference proteome</keyword>
<dbReference type="AlphaFoldDB" id="A0A5B7JML0"/>
<sequence length="39" mass="4458">MEVMGREVKQDLPAARWATGRIEASTPVRQCPVAGWHWH</sequence>
<organism evidence="1 2">
    <name type="scientific">Portunus trituberculatus</name>
    <name type="common">Swimming crab</name>
    <name type="synonym">Neptunus trituberculatus</name>
    <dbReference type="NCBI Taxonomy" id="210409"/>
    <lineage>
        <taxon>Eukaryota</taxon>
        <taxon>Metazoa</taxon>
        <taxon>Ecdysozoa</taxon>
        <taxon>Arthropoda</taxon>
        <taxon>Crustacea</taxon>
        <taxon>Multicrustacea</taxon>
        <taxon>Malacostraca</taxon>
        <taxon>Eumalacostraca</taxon>
        <taxon>Eucarida</taxon>
        <taxon>Decapoda</taxon>
        <taxon>Pleocyemata</taxon>
        <taxon>Brachyura</taxon>
        <taxon>Eubrachyura</taxon>
        <taxon>Portunoidea</taxon>
        <taxon>Portunidae</taxon>
        <taxon>Portuninae</taxon>
        <taxon>Portunus</taxon>
    </lineage>
</organism>
<dbReference type="Proteomes" id="UP000324222">
    <property type="component" value="Unassembled WGS sequence"/>
</dbReference>
<evidence type="ECO:0000313" key="1">
    <source>
        <dbReference type="EMBL" id="MPC95845.1"/>
    </source>
</evidence>
<protein>
    <submittedName>
        <fullName evidence="1">Uncharacterized protein</fullName>
    </submittedName>
</protein>
<evidence type="ECO:0000313" key="2">
    <source>
        <dbReference type="Proteomes" id="UP000324222"/>
    </source>
</evidence>
<proteinExistence type="predicted"/>
<gene>
    <name evidence="1" type="ORF">E2C01_091074</name>
</gene>
<name>A0A5B7JML0_PORTR</name>
<accession>A0A5B7JML0</accession>
<dbReference type="EMBL" id="VSRR010103744">
    <property type="protein sequence ID" value="MPC95845.1"/>
    <property type="molecule type" value="Genomic_DNA"/>
</dbReference>